<evidence type="ECO:0000313" key="3">
    <source>
        <dbReference type="Proteomes" id="UP000199150"/>
    </source>
</evidence>
<dbReference type="RefSeq" id="WP_090649577.1">
    <property type="nucleotide sequence ID" value="NZ_CBCRYE010000003.1"/>
</dbReference>
<accession>A0A1G4SU11</accession>
<gene>
    <name evidence="2" type="ORF">SAMN02927928_2954</name>
</gene>
<name>A0A1G4SU11_9CAUL</name>
<dbReference type="OrthoDB" id="7580619at2"/>
<evidence type="ECO:0000256" key="1">
    <source>
        <dbReference type="SAM" id="MobiDB-lite"/>
    </source>
</evidence>
<dbReference type="Proteomes" id="UP000199150">
    <property type="component" value="Unassembled WGS sequence"/>
</dbReference>
<dbReference type="AlphaFoldDB" id="A0A1G4SU11"/>
<feature type="compositionally biased region" description="Basic and acidic residues" evidence="1">
    <location>
        <begin position="26"/>
        <end position="44"/>
    </location>
</feature>
<evidence type="ECO:0008006" key="4">
    <source>
        <dbReference type="Google" id="ProtNLM"/>
    </source>
</evidence>
<protein>
    <recommendedName>
        <fullName evidence="4">CsbD-like</fullName>
    </recommendedName>
</protein>
<reference evidence="3" key="1">
    <citation type="submission" date="2016-10" db="EMBL/GenBank/DDBJ databases">
        <authorList>
            <person name="Varghese N."/>
            <person name="Submissions S."/>
        </authorList>
    </citation>
    <scope>NUCLEOTIDE SEQUENCE [LARGE SCALE GENOMIC DNA]</scope>
    <source>
        <strain evidence="3">CGMCC 1.3431</strain>
    </source>
</reference>
<proteinExistence type="predicted"/>
<dbReference type="EMBL" id="FMTS01000005">
    <property type="protein sequence ID" value="SCW72566.1"/>
    <property type="molecule type" value="Genomic_DNA"/>
</dbReference>
<keyword evidence="3" id="KW-1185">Reference proteome</keyword>
<organism evidence="2 3">
    <name type="scientific">Asticcacaulis taihuensis</name>
    <dbReference type="NCBI Taxonomy" id="260084"/>
    <lineage>
        <taxon>Bacteria</taxon>
        <taxon>Pseudomonadati</taxon>
        <taxon>Pseudomonadota</taxon>
        <taxon>Alphaproteobacteria</taxon>
        <taxon>Caulobacterales</taxon>
        <taxon>Caulobacteraceae</taxon>
        <taxon>Asticcacaulis</taxon>
    </lineage>
</organism>
<evidence type="ECO:0000313" key="2">
    <source>
        <dbReference type="EMBL" id="SCW72566.1"/>
    </source>
</evidence>
<feature type="region of interest" description="Disordered" evidence="1">
    <location>
        <begin position="1"/>
        <end position="62"/>
    </location>
</feature>
<sequence length="62" mass="6636">MTVKASIKETTGAAEEELGEALGDAKMADKGRQLRNEGRVENGKTPKTTVPGTQKEKHHMGS</sequence>